<dbReference type="Proteomes" id="UP000190064">
    <property type="component" value="Unassembled WGS sequence"/>
</dbReference>
<feature type="compositionally biased region" description="Basic and acidic residues" evidence="1">
    <location>
        <begin position="239"/>
        <end position="262"/>
    </location>
</feature>
<evidence type="ECO:0000256" key="1">
    <source>
        <dbReference type="SAM" id="MobiDB-lite"/>
    </source>
</evidence>
<proteinExistence type="predicted"/>
<gene>
    <name evidence="3" type="ORF">BTA35_0212490</name>
</gene>
<dbReference type="AlphaFoldDB" id="A0A1T1HAD1"/>
<name>A0A1T1HAD1_OCELI</name>
<dbReference type="EMBL" id="MTSD02000005">
    <property type="protein sequence ID" value="OOV86687.1"/>
    <property type="molecule type" value="Genomic_DNA"/>
</dbReference>
<dbReference type="STRING" id="966.BTA35_0212490"/>
<comment type="caution">
    <text evidence="3">The sequence shown here is derived from an EMBL/GenBank/DDBJ whole genome shotgun (WGS) entry which is preliminary data.</text>
</comment>
<feature type="region of interest" description="Disordered" evidence="1">
    <location>
        <begin position="43"/>
        <end position="74"/>
    </location>
</feature>
<feature type="transmembrane region" description="Helical" evidence="2">
    <location>
        <begin position="6"/>
        <end position="27"/>
    </location>
</feature>
<keyword evidence="2" id="KW-0472">Membrane</keyword>
<evidence type="ECO:0000313" key="3">
    <source>
        <dbReference type="EMBL" id="OOV86687.1"/>
    </source>
</evidence>
<keyword evidence="2" id="KW-1133">Transmembrane helix</keyword>
<organism evidence="3 4">
    <name type="scientific">Oceanospirillum linum</name>
    <dbReference type="NCBI Taxonomy" id="966"/>
    <lineage>
        <taxon>Bacteria</taxon>
        <taxon>Pseudomonadati</taxon>
        <taxon>Pseudomonadota</taxon>
        <taxon>Gammaproteobacteria</taxon>
        <taxon>Oceanospirillales</taxon>
        <taxon>Oceanospirillaceae</taxon>
        <taxon>Oceanospirillum</taxon>
    </lineage>
</organism>
<reference evidence="3" key="1">
    <citation type="submission" date="2017-02" db="EMBL/GenBank/DDBJ databases">
        <title>Draft Genome Sequence of the Salt Water Bacterium Oceanospirillum linum ATCC 11336.</title>
        <authorList>
            <person name="Trachtenberg A.M."/>
            <person name="Carney J.G."/>
            <person name="Linnane J.D."/>
            <person name="Rheaume B.A."/>
            <person name="Pitts N.L."/>
            <person name="Mykles D.L."/>
            <person name="Maclea K.S."/>
        </authorList>
    </citation>
    <scope>NUCLEOTIDE SEQUENCE [LARGE SCALE GENOMIC DNA]</scope>
    <source>
        <strain evidence="3">ATCC 11336</strain>
    </source>
</reference>
<evidence type="ECO:0000256" key="2">
    <source>
        <dbReference type="SAM" id="Phobius"/>
    </source>
</evidence>
<accession>A0A1T1HAD1</accession>
<keyword evidence="2" id="KW-0812">Transmembrane</keyword>
<protein>
    <submittedName>
        <fullName evidence="3">Uncharacterized protein</fullName>
    </submittedName>
</protein>
<feature type="region of interest" description="Disordered" evidence="1">
    <location>
        <begin position="212"/>
        <end position="262"/>
    </location>
</feature>
<dbReference type="RefSeq" id="WP_078320142.1">
    <property type="nucleotide sequence ID" value="NZ_FXTS01000006.1"/>
</dbReference>
<keyword evidence="4" id="KW-1185">Reference proteome</keyword>
<feature type="compositionally biased region" description="Basic and acidic residues" evidence="1">
    <location>
        <begin position="212"/>
        <end position="223"/>
    </location>
</feature>
<evidence type="ECO:0000313" key="4">
    <source>
        <dbReference type="Proteomes" id="UP000190064"/>
    </source>
</evidence>
<sequence length="262" mass="29010">MVLSTLALVGIIQLFLLLAGGIFFLFLHTRFLKKQIRILRGEDQNETDTVPPPVAAMTESHESGSSISTEEGHDSLALDPEEAIQPSASLEASADPSPQMEGAGFIPVSPSLSEEDSVKVTGEISELRNMLNEKLLLTANLRKLIEGLLENPASAESTVDIAEQQNSSLLDLEEYIKLSRKEAAAVEEKITHYRDQLTKAKVLLSRYKEQHEQDIKQLKEEHSALIGQSEETTSQEEPETAHTSEPEEQVHQEPHPQTDKPE</sequence>